<feature type="compositionally biased region" description="Gly residues" evidence="1">
    <location>
        <begin position="428"/>
        <end position="464"/>
    </location>
</feature>
<evidence type="ECO:0000313" key="4">
    <source>
        <dbReference type="Proteomes" id="UP000664628"/>
    </source>
</evidence>
<keyword evidence="4" id="KW-1185">Reference proteome</keyword>
<proteinExistence type="predicted"/>
<evidence type="ECO:0000313" key="3">
    <source>
        <dbReference type="EMBL" id="MBO0948457.1"/>
    </source>
</evidence>
<gene>
    <name evidence="3" type="ORF">J2I46_07705</name>
</gene>
<protein>
    <submittedName>
        <fullName evidence="3">DUF3300 domain-containing protein</fullName>
    </submittedName>
</protein>
<reference evidence="3 4" key="1">
    <citation type="submission" date="2021-03" db="EMBL/GenBank/DDBJ databases">
        <title>Fibrella sp. HMF5405 genome sequencing and assembly.</title>
        <authorList>
            <person name="Kang H."/>
            <person name="Kim H."/>
            <person name="Bae S."/>
            <person name="Joh K."/>
        </authorList>
    </citation>
    <scope>NUCLEOTIDE SEQUENCE [LARGE SCALE GENOMIC DNA]</scope>
    <source>
        <strain evidence="3 4">HMF5405</strain>
    </source>
</reference>
<organism evidence="3 4">
    <name type="scientific">Fibrella forsythiae</name>
    <dbReference type="NCBI Taxonomy" id="2817061"/>
    <lineage>
        <taxon>Bacteria</taxon>
        <taxon>Pseudomonadati</taxon>
        <taxon>Bacteroidota</taxon>
        <taxon>Cytophagia</taxon>
        <taxon>Cytophagales</taxon>
        <taxon>Spirosomataceae</taxon>
        <taxon>Fibrella</taxon>
    </lineage>
</organism>
<dbReference type="RefSeq" id="WP_207328428.1">
    <property type="nucleotide sequence ID" value="NZ_JAFMYW010000002.1"/>
</dbReference>
<evidence type="ECO:0000256" key="1">
    <source>
        <dbReference type="SAM" id="MobiDB-lite"/>
    </source>
</evidence>
<keyword evidence="2" id="KW-0732">Signal</keyword>
<feature type="signal peptide" evidence="2">
    <location>
        <begin position="1"/>
        <end position="29"/>
    </location>
</feature>
<evidence type="ECO:0000256" key="2">
    <source>
        <dbReference type="SAM" id="SignalP"/>
    </source>
</evidence>
<accession>A0ABS3JEM8</accession>
<comment type="caution">
    <text evidence="3">The sequence shown here is derived from an EMBL/GenBank/DDBJ whole genome shotgun (WGS) entry which is preliminary data.</text>
</comment>
<feature type="chain" id="PRO_5045599097" evidence="2">
    <location>
        <begin position="30"/>
        <end position="464"/>
    </location>
</feature>
<feature type="compositionally biased region" description="Polar residues" evidence="1">
    <location>
        <begin position="411"/>
        <end position="424"/>
    </location>
</feature>
<name>A0ABS3JEM8_9BACT</name>
<dbReference type="EMBL" id="JAFMYW010000002">
    <property type="protein sequence ID" value="MBO0948457.1"/>
    <property type="molecule type" value="Genomic_DNA"/>
</dbReference>
<feature type="region of interest" description="Disordered" evidence="1">
    <location>
        <begin position="410"/>
        <end position="464"/>
    </location>
</feature>
<dbReference type="Proteomes" id="UP000664628">
    <property type="component" value="Unassembled WGS sequence"/>
</dbReference>
<dbReference type="InterPro" id="IPR021728">
    <property type="entry name" value="DUF3300"/>
</dbReference>
<sequence>MNALTKFPTAKALTLGLGLLFAQWQPTLAQTPSYGNQPAAAADNNPSLFTSLAAYRDDVRRAALLASQQPKVLDKLVQQQDNSRDAFERLIQSYGQTKQGWFYELARFPDIQHALALLPAGADQTTVGVITKSMPASLQESTWKVYRHHHDDLVQADNLNQQANQSFEKLIAPLDGATQSAFRQLITMPDVLSTLTQNLDQTAKLGSDYQNDPQGITQQLADLHTKVEAQNQQELADYQNQLNQDPQARQELQQAGQEYARANGYNTSGINPSPAWPANSPNYYANPYSYWFGYPYWYGSPVWYPSYGYGFGTGFAYGLGGNLLFYGLPSYGFSNWFFNRGYYNYPHLYNRFNTYYNNRIVGGRGYVTYGNRGFVGAARQAFGNGGYSGYSSRGAGSYGNVYNGGRMSAPSGRTQSMGSAPSYQSRSFGGGGSYSSGRSYGGGGSFGGGRSFGGGGSSRGGGRR</sequence>
<dbReference type="Pfam" id="PF11737">
    <property type="entry name" value="DUF3300"/>
    <property type="match status" value="1"/>
</dbReference>